<name>A0ABN7T9A6_OIKDI</name>
<dbReference type="PROSITE" id="PS50234">
    <property type="entry name" value="VWFA"/>
    <property type="match status" value="1"/>
</dbReference>
<sequence>MPYTGKGTNTGRALQAVLDNGLDKNGDRPGVLNQILVITDGKSKDNIKRPSSLLKQKAKIMAIGVGTKLRKDDLYDIASDEKSVYFPETYAELGELKYVLSDMYCPPKCIV</sequence>
<dbReference type="InterPro" id="IPR036465">
    <property type="entry name" value="vWFA_dom_sf"/>
</dbReference>
<gene>
    <name evidence="2" type="ORF">OKIOD_LOCUS14940</name>
</gene>
<reference evidence="2 3" key="1">
    <citation type="submission" date="2021-04" db="EMBL/GenBank/DDBJ databases">
        <authorList>
            <person name="Bliznina A."/>
        </authorList>
    </citation>
    <scope>NUCLEOTIDE SEQUENCE [LARGE SCALE GENOMIC DNA]</scope>
</reference>
<evidence type="ECO:0000313" key="2">
    <source>
        <dbReference type="EMBL" id="CAG5111904.1"/>
    </source>
</evidence>
<organism evidence="2 3">
    <name type="scientific">Oikopleura dioica</name>
    <name type="common">Tunicate</name>
    <dbReference type="NCBI Taxonomy" id="34765"/>
    <lineage>
        <taxon>Eukaryota</taxon>
        <taxon>Metazoa</taxon>
        <taxon>Chordata</taxon>
        <taxon>Tunicata</taxon>
        <taxon>Appendicularia</taxon>
        <taxon>Copelata</taxon>
        <taxon>Oikopleuridae</taxon>
        <taxon>Oikopleura</taxon>
    </lineage>
</organism>
<dbReference type="Pfam" id="PF00092">
    <property type="entry name" value="VWA"/>
    <property type="match status" value="1"/>
</dbReference>
<dbReference type="Proteomes" id="UP001158576">
    <property type="component" value="Chromosome 2"/>
</dbReference>
<dbReference type="PANTHER" id="PTHR24020">
    <property type="entry name" value="COLLAGEN ALPHA"/>
    <property type="match status" value="1"/>
</dbReference>
<dbReference type="EMBL" id="OU015567">
    <property type="protein sequence ID" value="CAG5111904.1"/>
    <property type="molecule type" value="Genomic_DNA"/>
</dbReference>
<evidence type="ECO:0000259" key="1">
    <source>
        <dbReference type="PROSITE" id="PS50234"/>
    </source>
</evidence>
<dbReference type="Gene3D" id="3.40.50.410">
    <property type="entry name" value="von Willebrand factor, type A domain"/>
    <property type="match status" value="1"/>
</dbReference>
<proteinExistence type="predicted"/>
<dbReference type="PANTHER" id="PTHR24020:SF20">
    <property type="entry name" value="PH DOMAIN-CONTAINING PROTEIN"/>
    <property type="match status" value="1"/>
</dbReference>
<dbReference type="SUPFAM" id="SSF53300">
    <property type="entry name" value="vWA-like"/>
    <property type="match status" value="1"/>
</dbReference>
<protein>
    <submittedName>
        <fullName evidence="2">Oidioi.mRNA.OKI2018_I69.chr2.g6175.t1.cds</fullName>
    </submittedName>
</protein>
<evidence type="ECO:0000313" key="3">
    <source>
        <dbReference type="Proteomes" id="UP001158576"/>
    </source>
</evidence>
<accession>A0ABN7T9A6</accession>
<feature type="domain" description="VWFA" evidence="1">
    <location>
        <begin position="1"/>
        <end position="103"/>
    </location>
</feature>
<dbReference type="InterPro" id="IPR050525">
    <property type="entry name" value="ECM_Assembly_Org"/>
</dbReference>
<dbReference type="InterPro" id="IPR002035">
    <property type="entry name" value="VWF_A"/>
</dbReference>
<keyword evidence="3" id="KW-1185">Reference proteome</keyword>